<dbReference type="GO" id="GO:0032418">
    <property type="term" value="P:lysosome localization"/>
    <property type="evidence" value="ECO:0007669"/>
    <property type="project" value="TreeGrafter"/>
</dbReference>
<dbReference type="Proteomes" id="UP001234581">
    <property type="component" value="Unassembled WGS sequence"/>
</dbReference>
<dbReference type="RefSeq" id="XP_058336996.1">
    <property type="nucleotide sequence ID" value="XM_058492246.1"/>
</dbReference>
<proteinExistence type="inferred from homology"/>
<feature type="domain" description="KxDL" evidence="2">
    <location>
        <begin position="9"/>
        <end position="92"/>
    </location>
</feature>
<gene>
    <name evidence="3" type="ORF">O0I10_012313</name>
</gene>
<name>A0AAD7USY0_9FUNG</name>
<sequence>MSAAIAQELMNARNQDDLDRIEHEQTQCLKTCQSTQQQLQAFNDFSKARYQNINKHFETHTAMLKEMKRDMDSVFKKLRKIKHQLELKYPNEMEKVKQRYPPPIVPEEDD</sequence>
<evidence type="ECO:0000313" key="3">
    <source>
        <dbReference type="EMBL" id="KAJ8652082.1"/>
    </source>
</evidence>
<dbReference type="Pfam" id="PF10241">
    <property type="entry name" value="KxDL"/>
    <property type="match status" value="1"/>
</dbReference>
<dbReference type="InterPro" id="IPR039843">
    <property type="entry name" value="KXD1-like"/>
</dbReference>
<dbReference type="EMBL" id="JARTCD010000120">
    <property type="protein sequence ID" value="KAJ8652082.1"/>
    <property type="molecule type" value="Genomic_DNA"/>
</dbReference>
<organism evidence="3 4">
    <name type="scientific">Lichtheimia ornata</name>
    <dbReference type="NCBI Taxonomy" id="688661"/>
    <lineage>
        <taxon>Eukaryota</taxon>
        <taxon>Fungi</taxon>
        <taxon>Fungi incertae sedis</taxon>
        <taxon>Mucoromycota</taxon>
        <taxon>Mucoromycotina</taxon>
        <taxon>Mucoromycetes</taxon>
        <taxon>Mucorales</taxon>
        <taxon>Lichtheimiaceae</taxon>
        <taxon>Lichtheimia</taxon>
    </lineage>
</organism>
<evidence type="ECO:0000259" key="2">
    <source>
        <dbReference type="Pfam" id="PF10241"/>
    </source>
</evidence>
<dbReference type="PANTHER" id="PTHR13511">
    <property type="entry name" value="KXDL MOTIF-CONTAINING PROTEIN 1"/>
    <property type="match status" value="1"/>
</dbReference>
<protein>
    <recommendedName>
        <fullName evidence="2">KxDL domain-containing protein</fullName>
    </recommendedName>
</protein>
<comment type="caution">
    <text evidence="3">The sequence shown here is derived from an EMBL/GenBank/DDBJ whole genome shotgun (WGS) entry which is preliminary data.</text>
</comment>
<evidence type="ECO:0000256" key="1">
    <source>
        <dbReference type="ARBA" id="ARBA00005913"/>
    </source>
</evidence>
<keyword evidence="4" id="KW-1185">Reference proteome</keyword>
<reference evidence="3 4" key="1">
    <citation type="submission" date="2023-03" db="EMBL/GenBank/DDBJ databases">
        <title>Genome sequence of Lichtheimia ornata CBS 291.66.</title>
        <authorList>
            <person name="Mohabir J.T."/>
            <person name="Shea T.P."/>
            <person name="Kurbessoian T."/>
            <person name="Berby B."/>
            <person name="Fontaine J."/>
            <person name="Livny J."/>
            <person name="Gnirke A."/>
            <person name="Stajich J.E."/>
            <person name="Cuomo C.A."/>
        </authorList>
    </citation>
    <scope>NUCLEOTIDE SEQUENCE [LARGE SCALE GENOMIC DNA]</scope>
    <source>
        <strain evidence="3">CBS 291.66</strain>
    </source>
</reference>
<accession>A0AAD7USY0</accession>
<dbReference type="GO" id="GO:0099078">
    <property type="term" value="C:BORC complex"/>
    <property type="evidence" value="ECO:0007669"/>
    <property type="project" value="TreeGrafter"/>
</dbReference>
<evidence type="ECO:0000313" key="4">
    <source>
        <dbReference type="Proteomes" id="UP001234581"/>
    </source>
</evidence>
<dbReference type="GeneID" id="83219687"/>
<comment type="similarity">
    <text evidence="1">Belongs to the KXD1 family.</text>
</comment>
<dbReference type="AlphaFoldDB" id="A0AAD7USY0"/>
<dbReference type="InterPro" id="IPR019371">
    <property type="entry name" value="KxDL_dom"/>
</dbReference>
<dbReference type="PANTHER" id="PTHR13511:SF0">
    <property type="entry name" value="KXDL MOTIF-CONTAINING PROTEIN 1"/>
    <property type="match status" value="1"/>
</dbReference>